<keyword evidence="1" id="KW-0812">Transmembrane</keyword>
<comment type="caution">
    <text evidence="2">The sequence shown here is derived from an EMBL/GenBank/DDBJ whole genome shotgun (WGS) entry which is preliminary data.</text>
</comment>
<feature type="transmembrane region" description="Helical" evidence="1">
    <location>
        <begin position="76"/>
        <end position="93"/>
    </location>
</feature>
<accession>E6PS89</accession>
<evidence type="ECO:0000256" key="1">
    <source>
        <dbReference type="SAM" id="Phobius"/>
    </source>
</evidence>
<gene>
    <name evidence="2" type="ORF">CARN2_3270</name>
</gene>
<proteinExistence type="predicted"/>
<dbReference type="Pfam" id="PF12966">
    <property type="entry name" value="AtpR"/>
    <property type="match status" value="1"/>
</dbReference>
<evidence type="ECO:0008006" key="3">
    <source>
        <dbReference type="Google" id="ProtNLM"/>
    </source>
</evidence>
<name>E6PS89_9ZZZZ</name>
<feature type="transmembrane region" description="Helical" evidence="1">
    <location>
        <begin position="49"/>
        <end position="70"/>
    </location>
</feature>
<evidence type="ECO:0000313" key="2">
    <source>
        <dbReference type="EMBL" id="CBH97795.1"/>
    </source>
</evidence>
<keyword evidence="1" id="KW-0472">Membrane</keyword>
<organism evidence="2">
    <name type="scientific">mine drainage metagenome</name>
    <dbReference type="NCBI Taxonomy" id="410659"/>
    <lineage>
        <taxon>unclassified sequences</taxon>
        <taxon>metagenomes</taxon>
        <taxon>ecological metagenomes</taxon>
    </lineage>
</organism>
<protein>
    <recommendedName>
        <fullName evidence="3">N-ATPase, AtpR subunit</fullName>
    </recommendedName>
</protein>
<reference evidence="2" key="1">
    <citation type="submission" date="2009-10" db="EMBL/GenBank/DDBJ databases">
        <title>Diversity of trophic interactions inside an arsenic-rich microbial ecosystem.</title>
        <authorList>
            <person name="Bertin P.N."/>
            <person name="Heinrich-Salmeron A."/>
            <person name="Pelletier E."/>
            <person name="Goulhen-Chollet F."/>
            <person name="Arsene-Ploetze F."/>
            <person name="Gallien S."/>
            <person name="Calteau A."/>
            <person name="Vallenet D."/>
            <person name="Casiot C."/>
            <person name="Chane-Woon-Ming B."/>
            <person name="Giloteaux L."/>
            <person name="Barakat M."/>
            <person name="Bonnefoy V."/>
            <person name="Bruneel O."/>
            <person name="Chandler M."/>
            <person name="Cleiss J."/>
            <person name="Duran R."/>
            <person name="Elbaz-Poulichet F."/>
            <person name="Fonknechten N."/>
            <person name="Lauga B."/>
            <person name="Mornico D."/>
            <person name="Ortet P."/>
            <person name="Schaeffer C."/>
            <person name="Siguier P."/>
            <person name="Alexander Thil Smith A."/>
            <person name="Van Dorsselaer A."/>
            <person name="Weissenbach J."/>
            <person name="Medigue C."/>
            <person name="Le Paslier D."/>
        </authorList>
    </citation>
    <scope>NUCLEOTIDE SEQUENCE</scope>
</reference>
<dbReference type="InterPro" id="IPR017581">
    <property type="entry name" value="AtpR-like"/>
</dbReference>
<feature type="transmembrane region" description="Helical" evidence="1">
    <location>
        <begin position="13"/>
        <end position="37"/>
    </location>
</feature>
<keyword evidence="1" id="KW-1133">Transmembrane helix</keyword>
<dbReference type="EMBL" id="CABM01000047">
    <property type="protein sequence ID" value="CBH97795.1"/>
    <property type="molecule type" value="Genomic_DNA"/>
</dbReference>
<dbReference type="AlphaFoldDB" id="E6PS89"/>
<sequence>MNPWSLHVISADAFWPLFLLALAVGFLAGLGYFYAIWWSARALLSGRHGAVLTIFLSISRLALLAGLLILAAHAGAIALLLTALGLLAARFVVIRHVGQESP</sequence>